<accession>A0A2S6F9R3</accession>
<organism evidence="1 2">
    <name type="scientific">Legionella pneumophila</name>
    <dbReference type="NCBI Taxonomy" id="446"/>
    <lineage>
        <taxon>Bacteria</taxon>
        <taxon>Pseudomonadati</taxon>
        <taxon>Pseudomonadota</taxon>
        <taxon>Gammaproteobacteria</taxon>
        <taxon>Legionellales</taxon>
        <taxon>Legionellaceae</taxon>
        <taxon>Legionella</taxon>
    </lineage>
</organism>
<gene>
    <name evidence="1" type="ORF">C3928_00515</name>
</gene>
<proteinExistence type="predicted"/>
<name>A0A2S6F9R3_LEGPN</name>
<reference evidence="1 2" key="1">
    <citation type="submission" date="2018-02" db="EMBL/GenBank/DDBJ databases">
        <title>Draft genome sequences of four Legionella pneumophila clinical strains isolated in Ontario.</title>
        <authorList>
            <person name="Fortuna A."/>
            <person name="Ramnarine R."/>
            <person name="Li A."/>
            <person name="Frantz C."/>
            <person name="Mallo G."/>
        </authorList>
    </citation>
    <scope>NUCLEOTIDE SEQUENCE [LARGE SCALE GENOMIC DNA]</scope>
    <source>
        <strain evidence="1 2">LG61</strain>
    </source>
</reference>
<sequence>MLCNWSLLMKTEALLRWLNIENNESYDSIRRKYQQKLEALEKEERIKKMGGINPFAPKIPPNNTQIVTAKEIQEAWAAIDSQSKYQQFKGLAPQEENLPTFSNKKTDSYSEKPKLNHFVRERPQGPHGRRLPAHLQAKVTRTPLDKSRCRPMAKETEQHVNVFLDQTTLSVNDLQFAVYTAVQNYTNYHTKSENKNNPKYNRGQGDGYFSFFRHGNFGITTANNLYTSISAKNATMDETIERLKDFLGHSSRAYHHHSFTSYLADALAEKGLLTSHPASRYKQEDVVKQLEQWIAQNSSLNHLKS</sequence>
<dbReference type="EMBL" id="PQWY01000001">
    <property type="protein sequence ID" value="PPK34158.1"/>
    <property type="molecule type" value="Genomic_DNA"/>
</dbReference>
<dbReference type="AlphaFoldDB" id="A0A2S6F9R3"/>
<dbReference type="OrthoDB" id="5652214at2"/>
<dbReference type="Proteomes" id="UP000239239">
    <property type="component" value="Unassembled WGS sequence"/>
</dbReference>
<comment type="caution">
    <text evidence="1">The sequence shown here is derived from an EMBL/GenBank/DDBJ whole genome shotgun (WGS) entry which is preliminary data.</text>
</comment>
<protein>
    <submittedName>
        <fullName evidence="1">Uncharacterized protein</fullName>
    </submittedName>
</protein>
<evidence type="ECO:0000313" key="2">
    <source>
        <dbReference type="Proteomes" id="UP000239239"/>
    </source>
</evidence>
<evidence type="ECO:0000313" key="1">
    <source>
        <dbReference type="EMBL" id="PPK34158.1"/>
    </source>
</evidence>